<dbReference type="Proteomes" id="UP000789595">
    <property type="component" value="Unassembled WGS sequence"/>
</dbReference>
<sequence length="157" mass="17301">MPRRKGQKRNSSQTARPVERPTRRRPGGKAPARPPTAGGDSSSDDEAPANDAPVRAPFKAPDPTRTVLFDDDDDDDDAAPPPPGSPRCVVCSTTQDVFIVERAKDLLRAEFYAWCCSSCARNGARKYVKPRPDPKELCFATDDDEPLSPMKRTRLSF</sequence>
<accession>A0A8J2SKA7</accession>
<comment type="caution">
    <text evidence="2">The sequence shown here is derived from an EMBL/GenBank/DDBJ whole genome shotgun (WGS) entry which is preliminary data.</text>
</comment>
<feature type="compositionally biased region" description="Acidic residues" evidence="1">
    <location>
        <begin position="69"/>
        <end position="78"/>
    </location>
</feature>
<evidence type="ECO:0000313" key="2">
    <source>
        <dbReference type="EMBL" id="CAH0374548.1"/>
    </source>
</evidence>
<gene>
    <name evidence="2" type="ORF">PECAL_4P18370</name>
</gene>
<evidence type="ECO:0000256" key="1">
    <source>
        <dbReference type="SAM" id="MobiDB-lite"/>
    </source>
</evidence>
<reference evidence="2" key="1">
    <citation type="submission" date="2021-11" db="EMBL/GenBank/DDBJ databases">
        <authorList>
            <consortium name="Genoscope - CEA"/>
            <person name="William W."/>
        </authorList>
    </citation>
    <scope>NUCLEOTIDE SEQUENCE</scope>
</reference>
<evidence type="ECO:0000313" key="3">
    <source>
        <dbReference type="Proteomes" id="UP000789595"/>
    </source>
</evidence>
<keyword evidence="3" id="KW-1185">Reference proteome</keyword>
<feature type="compositionally biased region" description="Low complexity" evidence="1">
    <location>
        <begin position="28"/>
        <end position="39"/>
    </location>
</feature>
<organism evidence="2 3">
    <name type="scientific">Pelagomonas calceolata</name>
    <dbReference type="NCBI Taxonomy" id="35677"/>
    <lineage>
        <taxon>Eukaryota</taxon>
        <taxon>Sar</taxon>
        <taxon>Stramenopiles</taxon>
        <taxon>Ochrophyta</taxon>
        <taxon>Pelagophyceae</taxon>
        <taxon>Pelagomonadales</taxon>
        <taxon>Pelagomonadaceae</taxon>
        <taxon>Pelagomonas</taxon>
    </lineage>
</organism>
<dbReference type="AlphaFoldDB" id="A0A8J2SKA7"/>
<feature type="region of interest" description="Disordered" evidence="1">
    <location>
        <begin position="1"/>
        <end position="88"/>
    </location>
</feature>
<dbReference type="EMBL" id="CAKKNE010000004">
    <property type="protein sequence ID" value="CAH0374548.1"/>
    <property type="molecule type" value="Genomic_DNA"/>
</dbReference>
<proteinExistence type="predicted"/>
<name>A0A8J2SKA7_9STRA</name>
<protein>
    <submittedName>
        <fullName evidence="2">Uncharacterized protein</fullName>
    </submittedName>
</protein>